<dbReference type="RefSeq" id="WP_145957235.1">
    <property type="nucleotide sequence ID" value="NZ_CAMIQD010000010.1"/>
</dbReference>
<dbReference type="AlphaFoldDB" id="A0A240AJI4"/>
<feature type="chain" id="PRO_5012218722" evidence="1">
    <location>
        <begin position="19"/>
        <end position="287"/>
    </location>
</feature>
<dbReference type="Proteomes" id="UP000215134">
    <property type="component" value="Chromosome 1"/>
</dbReference>
<dbReference type="Gene3D" id="2.60.40.1090">
    <property type="entry name" value="Fimbrial-type adhesion domain"/>
    <property type="match status" value="1"/>
</dbReference>
<dbReference type="GO" id="GO:0007155">
    <property type="term" value="P:cell adhesion"/>
    <property type="evidence" value="ECO:0007669"/>
    <property type="project" value="InterPro"/>
</dbReference>
<reference evidence="2 3" key="1">
    <citation type="submission" date="2017-06" db="EMBL/GenBank/DDBJ databases">
        <authorList>
            <consortium name="Pathogen Informatics"/>
        </authorList>
    </citation>
    <scope>NUCLEOTIDE SEQUENCE [LARGE SCALE GENOMIC DNA]</scope>
    <source>
        <strain evidence="2 3">NCTC12148</strain>
    </source>
</reference>
<sequence length="287" mass="30648">MKKFYCLFALLFSSYTWGNGAYHDVSFNFNTNNAAPGGYAQYDITPISISPLAPFKNYCASNGNGSPGQPYYTCQTAIIVYTLNASGGRHSTIYSGSLLDTKITGARPGDTIGELVPAMQLFGGFGKTSSSAIYYSPAIVGYQTCIVHQKIKNGVISAFQAYDCGPAQPLKTTCNITDSNAIVDFGTFGNDEKTRRANGSFRIDCSNDAFMRIKFSSNVDNIALSEDKKLSVSLKIRDSTPGNSSMESLIKVPGGGVDVFIDGELKNDNSSHAGPFSASVVAIVDIV</sequence>
<evidence type="ECO:0000256" key="1">
    <source>
        <dbReference type="SAM" id="SignalP"/>
    </source>
</evidence>
<keyword evidence="3" id="KW-1185">Reference proteome</keyword>
<name>A0A240AJI4_SERFI</name>
<proteinExistence type="predicted"/>
<accession>A0A240AJI4</accession>
<evidence type="ECO:0000313" key="3">
    <source>
        <dbReference type="Proteomes" id="UP000215134"/>
    </source>
</evidence>
<feature type="signal peptide" evidence="1">
    <location>
        <begin position="1"/>
        <end position="18"/>
    </location>
</feature>
<protein>
    <submittedName>
        <fullName evidence="2">Uncharacterized protein</fullName>
    </submittedName>
</protein>
<gene>
    <name evidence="2" type="ORF">SAMEA4384070_00322</name>
</gene>
<dbReference type="GO" id="GO:0009289">
    <property type="term" value="C:pilus"/>
    <property type="evidence" value="ECO:0007669"/>
    <property type="project" value="InterPro"/>
</dbReference>
<dbReference type="GeneID" id="75029983"/>
<dbReference type="InterPro" id="IPR036937">
    <property type="entry name" value="Adhesion_dom_fimbrial_sf"/>
</dbReference>
<dbReference type="EMBL" id="LT906479">
    <property type="protein sequence ID" value="SNV83449.1"/>
    <property type="molecule type" value="Genomic_DNA"/>
</dbReference>
<keyword evidence="1" id="KW-0732">Signal</keyword>
<organism evidence="2 3">
    <name type="scientific">Serratia ficaria</name>
    <dbReference type="NCBI Taxonomy" id="61651"/>
    <lineage>
        <taxon>Bacteria</taxon>
        <taxon>Pseudomonadati</taxon>
        <taxon>Pseudomonadota</taxon>
        <taxon>Gammaproteobacteria</taxon>
        <taxon>Enterobacterales</taxon>
        <taxon>Yersiniaceae</taxon>
        <taxon>Serratia</taxon>
    </lineage>
</organism>
<dbReference type="KEGG" id="sfj:SAMEA4384070_0322"/>
<evidence type="ECO:0000313" key="2">
    <source>
        <dbReference type="EMBL" id="SNV83449.1"/>
    </source>
</evidence>